<comment type="caution">
    <text evidence="6">The sequence shown here is derived from an EMBL/GenBank/DDBJ whole genome shotgun (WGS) entry which is preliminary data.</text>
</comment>
<dbReference type="GO" id="GO:0006729">
    <property type="term" value="P:tetrahydrobiopterin biosynthetic process"/>
    <property type="evidence" value="ECO:0007669"/>
    <property type="project" value="TreeGrafter"/>
</dbReference>
<keyword evidence="5" id="KW-0175">Coiled coil</keyword>
<gene>
    <name evidence="6" type="ORF">BG006_009444</name>
</gene>
<dbReference type="AlphaFoldDB" id="A0A9P5SQT4"/>
<evidence type="ECO:0000256" key="2">
    <source>
        <dbReference type="ARBA" id="ARBA00022490"/>
    </source>
</evidence>
<keyword evidence="2" id="KW-0963">Cytoplasm</keyword>
<comment type="subcellular location">
    <subcellularLocation>
        <location evidence="1">Cytoplasm</location>
    </subcellularLocation>
</comment>
<accession>A0A9P5SQT4</accession>
<evidence type="ECO:0000256" key="5">
    <source>
        <dbReference type="SAM" id="Coils"/>
    </source>
</evidence>
<keyword evidence="7" id="KW-1185">Reference proteome</keyword>
<dbReference type="Proteomes" id="UP000696485">
    <property type="component" value="Unassembled WGS sequence"/>
</dbReference>
<dbReference type="Pfam" id="PF00106">
    <property type="entry name" value="adh_short"/>
    <property type="match status" value="1"/>
</dbReference>
<dbReference type="InterPro" id="IPR002347">
    <property type="entry name" value="SDR_fam"/>
</dbReference>
<evidence type="ECO:0000256" key="4">
    <source>
        <dbReference type="ARBA" id="ARBA00023002"/>
    </source>
</evidence>
<name>A0A9P5SQT4_9FUNG</name>
<dbReference type="PRINTS" id="PR00081">
    <property type="entry name" value="GDHRDH"/>
</dbReference>
<evidence type="ECO:0000313" key="7">
    <source>
        <dbReference type="Proteomes" id="UP000696485"/>
    </source>
</evidence>
<dbReference type="GO" id="GO:0005737">
    <property type="term" value="C:cytoplasm"/>
    <property type="evidence" value="ECO:0007669"/>
    <property type="project" value="UniProtKB-SubCell"/>
</dbReference>
<proteinExistence type="predicted"/>
<keyword evidence="3" id="KW-0521">NADP</keyword>
<dbReference type="Gene3D" id="3.40.50.720">
    <property type="entry name" value="NAD(P)-binding Rossmann-like Domain"/>
    <property type="match status" value="1"/>
</dbReference>
<reference evidence="6" key="1">
    <citation type="journal article" date="2020" name="Fungal Divers.">
        <title>Resolving the Mortierellaceae phylogeny through synthesis of multi-gene phylogenetics and phylogenomics.</title>
        <authorList>
            <person name="Vandepol N."/>
            <person name="Liber J."/>
            <person name="Desiro A."/>
            <person name="Na H."/>
            <person name="Kennedy M."/>
            <person name="Barry K."/>
            <person name="Grigoriev I.V."/>
            <person name="Miller A.N."/>
            <person name="O'Donnell K."/>
            <person name="Stajich J.E."/>
            <person name="Bonito G."/>
        </authorList>
    </citation>
    <scope>NUCLEOTIDE SEQUENCE</scope>
    <source>
        <strain evidence="6">NVP1</strain>
    </source>
</reference>
<evidence type="ECO:0000256" key="3">
    <source>
        <dbReference type="ARBA" id="ARBA00022857"/>
    </source>
</evidence>
<evidence type="ECO:0008006" key="8">
    <source>
        <dbReference type="Google" id="ProtNLM"/>
    </source>
</evidence>
<dbReference type="GO" id="GO:0004757">
    <property type="term" value="F:sepiapterin reductase (NADP+) activity"/>
    <property type="evidence" value="ECO:0007669"/>
    <property type="project" value="TreeGrafter"/>
</dbReference>
<dbReference type="PANTHER" id="PTHR44085">
    <property type="entry name" value="SEPIAPTERIN REDUCTASE"/>
    <property type="match status" value="1"/>
</dbReference>
<evidence type="ECO:0000256" key="1">
    <source>
        <dbReference type="ARBA" id="ARBA00004496"/>
    </source>
</evidence>
<protein>
    <recommendedName>
        <fullName evidence="8">Sepiapterin reductase</fullName>
    </recommendedName>
</protein>
<dbReference type="SUPFAM" id="SSF51735">
    <property type="entry name" value="NAD(P)-binding Rossmann-fold domains"/>
    <property type="match status" value="1"/>
</dbReference>
<dbReference type="InterPro" id="IPR051721">
    <property type="entry name" value="Biopterin_syn/organic_redct"/>
</dbReference>
<evidence type="ECO:0000313" key="6">
    <source>
        <dbReference type="EMBL" id="KAF9336175.1"/>
    </source>
</evidence>
<keyword evidence="4" id="KW-0560">Oxidoreductase</keyword>
<dbReference type="EMBL" id="JAAAUY010000069">
    <property type="protein sequence ID" value="KAF9336175.1"/>
    <property type="molecule type" value="Genomic_DNA"/>
</dbReference>
<organism evidence="6 7">
    <name type="scientific">Podila minutissima</name>
    <dbReference type="NCBI Taxonomy" id="64525"/>
    <lineage>
        <taxon>Eukaryota</taxon>
        <taxon>Fungi</taxon>
        <taxon>Fungi incertae sedis</taxon>
        <taxon>Mucoromycota</taxon>
        <taxon>Mortierellomycotina</taxon>
        <taxon>Mortierellomycetes</taxon>
        <taxon>Mortierellales</taxon>
        <taxon>Mortierellaceae</taxon>
        <taxon>Podila</taxon>
    </lineage>
</organism>
<feature type="coiled-coil region" evidence="5">
    <location>
        <begin position="79"/>
        <end position="106"/>
    </location>
</feature>
<sequence length="283" mass="31117">MTSAHHLVVITGANRGFGASVAHSYLHHSGASAVSFVLVGRNEQGLTTVLQELQEESRTSSEPVTVNGVVVGNVDLADTEHLEKNLERIQTAMAQLHNEAAQSKSTIAKSVLVNNAGSLGDLTKTAKEFTWQEARRYFDFNVVSLVGLCSTFLKDTQVAFPKETYPEHKTVIVSISSLLAVQAFSNWGLYAAGKAARDRFLGVMALEEKSNNVKTLNYAPGPLDNEMQADVRRTLGDAEQLEIYDDMHKSGQLVRMDDSSRKLVLLLKKDEYITGAHIDFYDE</sequence>
<dbReference type="PANTHER" id="PTHR44085:SF2">
    <property type="entry name" value="SEPIAPTERIN REDUCTASE"/>
    <property type="match status" value="1"/>
</dbReference>
<dbReference type="InterPro" id="IPR036291">
    <property type="entry name" value="NAD(P)-bd_dom_sf"/>
</dbReference>